<protein>
    <recommendedName>
        <fullName evidence="4">MotA/TolQ/ExbB proton channel domain-containing protein</fullName>
    </recommendedName>
</protein>
<feature type="transmembrane region" description="Helical" evidence="1">
    <location>
        <begin position="59"/>
        <end position="78"/>
    </location>
</feature>
<dbReference type="Proteomes" id="UP001371391">
    <property type="component" value="Unassembled WGS sequence"/>
</dbReference>
<evidence type="ECO:0000256" key="1">
    <source>
        <dbReference type="SAM" id="Phobius"/>
    </source>
</evidence>
<name>A0ABU9GVK2_9GAMM</name>
<accession>A0ABU9GVK2</accession>
<proteinExistence type="predicted"/>
<sequence length="95" mass="10177">MDAELQKKVDIVVGLSRLAGGTLIIIGSILVFIFVQAALDPNAVIEINGVPTKDEGSKIIAAIFTGIFPIIGMFLSFAPSKHLDKWVAKIITRLS</sequence>
<keyword evidence="1" id="KW-0472">Membrane</keyword>
<comment type="caution">
    <text evidence="2">The sequence shown here is derived from an EMBL/GenBank/DDBJ whole genome shotgun (WGS) entry which is preliminary data.</text>
</comment>
<keyword evidence="1" id="KW-1133">Transmembrane helix</keyword>
<evidence type="ECO:0000313" key="2">
    <source>
        <dbReference type="EMBL" id="MEL0653622.1"/>
    </source>
</evidence>
<evidence type="ECO:0000313" key="3">
    <source>
        <dbReference type="Proteomes" id="UP001371391"/>
    </source>
</evidence>
<evidence type="ECO:0008006" key="4">
    <source>
        <dbReference type="Google" id="ProtNLM"/>
    </source>
</evidence>
<gene>
    <name evidence="2" type="ORF">V6257_01125</name>
</gene>
<organism evidence="2 3">
    <name type="scientific">Pseudoalteromonas issachenkonii</name>
    <dbReference type="NCBI Taxonomy" id="152297"/>
    <lineage>
        <taxon>Bacteria</taxon>
        <taxon>Pseudomonadati</taxon>
        <taxon>Pseudomonadota</taxon>
        <taxon>Gammaproteobacteria</taxon>
        <taxon>Alteromonadales</taxon>
        <taxon>Pseudoalteromonadaceae</taxon>
        <taxon>Pseudoalteromonas</taxon>
    </lineage>
</organism>
<reference evidence="2 3" key="1">
    <citation type="submission" date="2024-02" db="EMBL/GenBank/DDBJ databases">
        <title>Bacteria isolated from the canopy kelp, Nereocystis luetkeana.</title>
        <authorList>
            <person name="Pfister C.A."/>
            <person name="Younker I.T."/>
            <person name="Light S.H."/>
        </authorList>
    </citation>
    <scope>NUCLEOTIDE SEQUENCE [LARGE SCALE GENOMIC DNA]</scope>
    <source>
        <strain evidence="2 3">TI.1.03</strain>
    </source>
</reference>
<keyword evidence="3" id="KW-1185">Reference proteome</keyword>
<dbReference type="RefSeq" id="WP_149593191.1">
    <property type="nucleotide sequence ID" value="NZ_JBAKAW010000001.1"/>
</dbReference>
<keyword evidence="1" id="KW-0812">Transmembrane</keyword>
<feature type="transmembrane region" description="Helical" evidence="1">
    <location>
        <begin position="12"/>
        <end position="39"/>
    </location>
</feature>
<dbReference type="EMBL" id="JBAKAW010000001">
    <property type="protein sequence ID" value="MEL0653622.1"/>
    <property type="molecule type" value="Genomic_DNA"/>
</dbReference>